<name>A5G2V1_ACICJ</name>
<sequence>MSDGVTIDVVIAEVAGLARADLERWVALEWVRPERAEGLWLFHGIDIARVRLIHELAADLRVDEEAMPVVLSLLDQLYDARRRMRALAEAIAAAPEEPRRVVLEHIAAAQEPPNQL</sequence>
<accession>A5G2V1</accession>
<dbReference type="HOGENOM" id="CLU_148676_0_0_5"/>
<gene>
    <name evidence="1" type="ordered locus">Acry_2993</name>
</gene>
<keyword evidence="2" id="KW-1185">Reference proteome</keyword>
<dbReference type="AlphaFoldDB" id="A5G2V1"/>
<evidence type="ECO:0000313" key="1">
    <source>
        <dbReference type="EMBL" id="ABQ32183.1"/>
    </source>
</evidence>
<dbReference type="EMBL" id="CP000697">
    <property type="protein sequence ID" value="ABQ32183.1"/>
    <property type="molecule type" value="Genomic_DNA"/>
</dbReference>
<proteinExistence type="predicted"/>
<dbReference type="Proteomes" id="UP000000245">
    <property type="component" value="Chromosome"/>
</dbReference>
<reference evidence="1 2" key="1">
    <citation type="submission" date="2007-05" db="EMBL/GenBank/DDBJ databases">
        <title>Complete sequence of chromosome of Acidiphilium cryptum JF-5.</title>
        <authorList>
            <consortium name="US DOE Joint Genome Institute"/>
            <person name="Copeland A."/>
            <person name="Lucas S."/>
            <person name="Lapidus A."/>
            <person name="Barry K."/>
            <person name="Detter J.C."/>
            <person name="Glavina del Rio T."/>
            <person name="Hammon N."/>
            <person name="Israni S."/>
            <person name="Dalin E."/>
            <person name="Tice H."/>
            <person name="Pitluck S."/>
            <person name="Sims D."/>
            <person name="Brettin T."/>
            <person name="Bruce D."/>
            <person name="Han C."/>
            <person name="Schmutz J."/>
            <person name="Larimer F."/>
            <person name="Land M."/>
            <person name="Hauser L."/>
            <person name="Kyrpides N."/>
            <person name="Kim E."/>
            <person name="Magnuson T."/>
            <person name="Richardson P."/>
        </authorList>
    </citation>
    <scope>NUCLEOTIDE SEQUENCE [LARGE SCALE GENOMIC DNA]</scope>
    <source>
        <strain evidence="1 2">JF-5</strain>
    </source>
</reference>
<evidence type="ECO:0000313" key="2">
    <source>
        <dbReference type="Proteomes" id="UP000000245"/>
    </source>
</evidence>
<dbReference type="Pfam" id="PF13591">
    <property type="entry name" value="MerR_2"/>
    <property type="match status" value="1"/>
</dbReference>
<evidence type="ECO:0008006" key="3">
    <source>
        <dbReference type="Google" id="ProtNLM"/>
    </source>
</evidence>
<dbReference type="eggNOG" id="COG0789">
    <property type="taxonomic scope" value="Bacteria"/>
</dbReference>
<dbReference type="Gene3D" id="1.10.1660.10">
    <property type="match status" value="1"/>
</dbReference>
<protein>
    <recommendedName>
        <fullName evidence="3">Chaperone modulatory protein CbpM</fullName>
    </recommendedName>
</protein>
<organism evidence="1 2">
    <name type="scientific">Acidiphilium cryptum (strain JF-5)</name>
    <dbReference type="NCBI Taxonomy" id="349163"/>
    <lineage>
        <taxon>Bacteria</taxon>
        <taxon>Pseudomonadati</taxon>
        <taxon>Pseudomonadota</taxon>
        <taxon>Alphaproteobacteria</taxon>
        <taxon>Acetobacterales</taxon>
        <taxon>Acidocellaceae</taxon>
        <taxon>Acidiphilium</taxon>
    </lineage>
</organism>
<dbReference type="KEGG" id="acr:Acry_2993"/>
<dbReference type="RefSeq" id="WP_007424014.1">
    <property type="nucleotide sequence ID" value="NC_009484.1"/>
</dbReference>
<dbReference type="STRING" id="349163.Acry_2993"/>